<sequence length="158" mass="15618">EIARSNIGLSTQDRTIGLLDQLRLIREGNLKRAATSTGGSITNLGARSGGGGGGLSGPPEISALDRARTNLLNTQSNAARVASIRAGKQQFSPSPIGSPGVIGGISDLRGTGAAGGPSTSGGGVIFSGGKIINTPSISSVASKVPSKRLTGLGPQVFA</sequence>
<feature type="non-terminal residue" evidence="2">
    <location>
        <position position="1"/>
    </location>
</feature>
<accession>A0A0F8XUE7</accession>
<gene>
    <name evidence="2" type="ORF">LCGC14_2900720</name>
</gene>
<dbReference type="AlphaFoldDB" id="A0A0F8XUE7"/>
<evidence type="ECO:0000313" key="2">
    <source>
        <dbReference type="EMBL" id="KKK72752.1"/>
    </source>
</evidence>
<evidence type="ECO:0000256" key="1">
    <source>
        <dbReference type="SAM" id="MobiDB-lite"/>
    </source>
</evidence>
<proteinExistence type="predicted"/>
<name>A0A0F8XUE7_9ZZZZ</name>
<feature type="compositionally biased region" description="Gly residues" evidence="1">
    <location>
        <begin position="47"/>
        <end position="56"/>
    </location>
</feature>
<feature type="region of interest" description="Disordered" evidence="1">
    <location>
        <begin position="35"/>
        <end position="62"/>
    </location>
</feature>
<comment type="caution">
    <text evidence="2">The sequence shown here is derived from an EMBL/GenBank/DDBJ whole genome shotgun (WGS) entry which is preliminary data.</text>
</comment>
<dbReference type="EMBL" id="LAZR01057101">
    <property type="protein sequence ID" value="KKK72752.1"/>
    <property type="molecule type" value="Genomic_DNA"/>
</dbReference>
<protein>
    <submittedName>
        <fullName evidence="2">Uncharacterized protein</fullName>
    </submittedName>
</protein>
<organism evidence="2">
    <name type="scientific">marine sediment metagenome</name>
    <dbReference type="NCBI Taxonomy" id="412755"/>
    <lineage>
        <taxon>unclassified sequences</taxon>
        <taxon>metagenomes</taxon>
        <taxon>ecological metagenomes</taxon>
    </lineage>
</organism>
<reference evidence="2" key="1">
    <citation type="journal article" date="2015" name="Nature">
        <title>Complex archaea that bridge the gap between prokaryotes and eukaryotes.</title>
        <authorList>
            <person name="Spang A."/>
            <person name="Saw J.H."/>
            <person name="Jorgensen S.L."/>
            <person name="Zaremba-Niedzwiedzka K."/>
            <person name="Martijn J."/>
            <person name="Lind A.E."/>
            <person name="van Eijk R."/>
            <person name="Schleper C."/>
            <person name="Guy L."/>
            <person name="Ettema T.J."/>
        </authorList>
    </citation>
    <scope>NUCLEOTIDE SEQUENCE</scope>
</reference>